<comment type="caution">
    <text evidence="2">The sequence shown here is derived from an EMBL/GenBank/DDBJ whole genome shotgun (WGS) entry which is preliminary data.</text>
</comment>
<organism evidence="2 3">
    <name type="scientific">Stentor coeruleus</name>
    <dbReference type="NCBI Taxonomy" id="5963"/>
    <lineage>
        <taxon>Eukaryota</taxon>
        <taxon>Sar</taxon>
        <taxon>Alveolata</taxon>
        <taxon>Ciliophora</taxon>
        <taxon>Postciliodesmatophora</taxon>
        <taxon>Heterotrichea</taxon>
        <taxon>Heterotrichida</taxon>
        <taxon>Stentoridae</taxon>
        <taxon>Stentor</taxon>
    </lineage>
</organism>
<dbReference type="AlphaFoldDB" id="A0A1R2C0L5"/>
<keyword evidence="3" id="KW-1185">Reference proteome</keyword>
<protein>
    <submittedName>
        <fullName evidence="2">Uncharacterized protein</fullName>
    </submittedName>
</protein>
<evidence type="ECO:0000313" key="2">
    <source>
        <dbReference type="EMBL" id="OMJ82517.1"/>
    </source>
</evidence>
<proteinExistence type="predicted"/>
<dbReference type="Proteomes" id="UP000187209">
    <property type="component" value="Unassembled WGS sequence"/>
</dbReference>
<gene>
    <name evidence="2" type="ORF">SteCoe_16806</name>
</gene>
<accession>A0A1R2C0L5</accession>
<sequence length="249" mass="28220">MNRKESNSFLNEITEKVMELKQISEESELDYTQELVRTLGRLSEISNSYSSELRYSEDSHDLSDSNLILQPTNSLLGDSSIDSQTSLITSIKNKNTELQKACSQKLSELRTTTKEFTRSRLGVCNESPEEKYCPNSQSKDSYSKDKSCSRKEYIVNDEITTAKADINRTGSSTQEMTRYCIRETTLDNILGELSQLKNDLTDASSKLVESNDQMLKQHDDSLAIKMQLEILIESHSKFISGSSCRCIVF</sequence>
<feature type="coiled-coil region" evidence="1">
    <location>
        <begin position="186"/>
        <end position="213"/>
    </location>
</feature>
<evidence type="ECO:0000256" key="1">
    <source>
        <dbReference type="SAM" id="Coils"/>
    </source>
</evidence>
<evidence type="ECO:0000313" key="3">
    <source>
        <dbReference type="Proteomes" id="UP000187209"/>
    </source>
</evidence>
<dbReference type="EMBL" id="MPUH01000338">
    <property type="protein sequence ID" value="OMJ82517.1"/>
    <property type="molecule type" value="Genomic_DNA"/>
</dbReference>
<name>A0A1R2C0L5_9CILI</name>
<reference evidence="2 3" key="1">
    <citation type="submission" date="2016-11" db="EMBL/GenBank/DDBJ databases">
        <title>The macronuclear genome of Stentor coeruleus: a giant cell with tiny introns.</title>
        <authorList>
            <person name="Slabodnick M."/>
            <person name="Ruby J.G."/>
            <person name="Reiff S.B."/>
            <person name="Swart E.C."/>
            <person name="Gosai S."/>
            <person name="Prabakaran S."/>
            <person name="Witkowska E."/>
            <person name="Larue G.E."/>
            <person name="Fisher S."/>
            <person name="Freeman R.M."/>
            <person name="Gunawardena J."/>
            <person name="Chu W."/>
            <person name="Stover N.A."/>
            <person name="Gregory B.D."/>
            <person name="Nowacki M."/>
            <person name="Derisi J."/>
            <person name="Roy S.W."/>
            <person name="Marshall W.F."/>
            <person name="Sood P."/>
        </authorList>
    </citation>
    <scope>NUCLEOTIDE SEQUENCE [LARGE SCALE GENOMIC DNA]</scope>
    <source>
        <strain evidence="2">WM001</strain>
    </source>
</reference>
<keyword evidence="1" id="KW-0175">Coiled coil</keyword>